<dbReference type="EMBL" id="CAUYUE010000011">
    <property type="protein sequence ID" value="CAK0784903.1"/>
    <property type="molecule type" value="Genomic_DNA"/>
</dbReference>
<accession>A0AAV1IG69</accession>
<dbReference type="AlphaFoldDB" id="A0AAV1IG69"/>
<keyword evidence="3" id="KW-1185">Reference proteome</keyword>
<name>A0AAV1IG69_9CHLO</name>
<evidence type="ECO:0000313" key="3">
    <source>
        <dbReference type="Proteomes" id="UP001314263"/>
    </source>
</evidence>
<protein>
    <submittedName>
        <fullName evidence="2">Uncharacterized protein</fullName>
    </submittedName>
</protein>
<gene>
    <name evidence="2" type="ORF">CVIRNUC_008108</name>
</gene>
<comment type="caution">
    <text evidence="2">The sequence shown here is derived from an EMBL/GenBank/DDBJ whole genome shotgun (WGS) entry which is preliminary data.</text>
</comment>
<keyword evidence="1" id="KW-0472">Membrane</keyword>
<feature type="transmembrane region" description="Helical" evidence="1">
    <location>
        <begin position="88"/>
        <end position="107"/>
    </location>
</feature>
<sequence>MTPKDATDRIASFLPTATTAAFQLILSAYPQNGICYAGQKVLLWISLVVLMLVTGGMAIIQHIHETDSRATLWDHFSDGKWQYSMGRAVFTAVAFFFVSFLTAPAPGCLVPGSGIPSNAAWIVAVLLGSILALAALYLPPRTGSDARRALEEPLNGPANPNAGP</sequence>
<feature type="transmembrane region" description="Helical" evidence="1">
    <location>
        <begin position="41"/>
        <end position="60"/>
    </location>
</feature>
<evidence type="ECO:0000256" key="1">
    <source>
        <dbReference type="SAM" id="Phobius"/>
    </source>
</evidence>
<keyword evidence="1" id="KW-0812">Transmembrane</keyword>
<reference evidence="2 3" key="1">
    <citation type="submission" date="2023-10" db="EMBL/GenBank/DDBJ databases">
        <authorList>
            <person name="Maclean D."/>
            <person name="Macfadyen A."/>
        </authorList>
    </citation>
    <scope>NUCLEOTIDE SEQUENCE [LARGE SCALE GENOMIC DNA]</scope>
</reference>
<feature type="transmembrane region" description="Helical" evidence="1">
    <location>
        <begin position="12"/>
        <end position="29"/>
    </location>
</feature>
<evidence type="ECO:0000313" key="2">
    <source>
        <dbReference type="EMBL" id="CAK0784903.1"/>
    </source>
</evidence>
<organism evidence="2 3">
    <name type="scientific">Coccomyxa viridis</name>
    <dbReference type="NCBI Taxonomy" id="1274662"/>
    <lineage>
        <taxon>Eukaryota</taxon>
        <taxon>Viridiplantae</taxon>
        <taxon>Chlorophyta</taxon>
        <taxon>core chlorophytes</taxon>
        <taxon>Trebouxiophyceae</taxon>
        <taxon>Trebouxiophyceae incertae sedis</taxon>
        <taxon>Coccomyxaceae</taxon>
        <taxon>Coccomyxa</taxon>
    </lineage>
</organism>
<dbReference type="Proteomes" id="UP001314263">
    <property type="component" value="Unassembled WGS sequence"/>
</dbReference>
<feature type="transmembrane region" description="Helical" evidence="1">
    <location>
        <begin position="119"/>
        <end position="138"/>
    </location>
</feature>
<proteinExistence type="predicted"/>
<keyword evidence="1" id="KW-1133">Transmembrane helix</keyword>